<evidence type="ECO:0000313" key="4">
    <source>
        <dbReference type="Proteomes" id="UP001162131"/>
    </source>
</evidence>
<keyword evidence="4" id="KW-1185">Reference proteome</keyword>
<dbReference type="SUPFAM" id="SSF46950">
    <property type="entry name" value="Double-stranded DNA-binding domain"/>
    <property type="match status" value="1"/>
</dbReference>
<dbReference type="Proteomes" id="UP001162131">
    <property type="component" value="Unassembled WGS sequence"/>
</dbReference>
<proteinExistence type="inferred from homology"/>
<name>A0AAU9J8I2_9CILI</name>
<dbReference type="PANTHER" id="PTHR10840:SF0">
    <property type="entry name" value="PROGRAMMED CELL DEATH PROTEIN 5"/>
    <property type="match status" value="1"/>
</dbReference>
<comment type="caution">
    <text evidence="3">The sequence shown here is derived from an EMBL/GenBank/DDBJ whole genome shotgun (WGS) entry which is preliminary data.</text>
</comment>
<dbReference type="Pfam" id="PF01984">
    <property type="entry name" value="dsDNA_bind"/>
    <property type="match status" value="1"/>
</dbReference>
<feature type="compositionally biased region" description="Basic and acidic residues" evidence="2">
    <location>
        <begin position="11"/>
        <end position="21"/>
    </location>
</feature>
<comment type="similarity">
    <text evidence="1">Belongs to the PDCD5 family.</text>
</comment>
<evidence type="ECO:0000313" key="3">
    <source>
        <dbReference type="EMBL" id="CAG9321495.1"/>
    </source>
</evidence>
<dbReference type="PANTHER" id="PTHR10840">
    <property type="entry name" value="PROGRAMMED CELL DEATH PROTEIN 5"/>
    <property type="match status" value="1"/>
</dbReference>
<evidence type="ECO:0008006" key="5">
    <source>
        <dbReference type="Google" id="ProtNLM"/>
    </source>
</evidence>
<dbReference type="GO" id="GO:0005634">
    <property type="term" value="C:nucleus"/>
    <property type="evidence" value="ECO:0007669"/>
    <property type="project" value="TreeGrafter"/>
</dbReference>
<dbReference type="InterPro" id="IPR002836">
    <property type="entry name" value="PDCD5-like"/>
</dbReference>
<protein>
    <recommendedName>
        <fullName evidence="5">Programmed cell death protein 5</fullName>
    </recommendedName>
</protein>
<reference evidence="3" key="1">
    <citation type="submission" date="2021-09" db="EMBL/GenBank/DDBJ databases">
        <authorList>
            <consortium name="AG Swart"/>
            <person name="Singh M."/>
            <person name="Singh A."/>
            <person name="Seah K."/>
            <person name="Emmerich C."/>
        </authorList>
    </citation>
    <scope>NUCLEOTIDE SEQUENCE</scope>
    <source>
        <strain evidence="3">ATCC30299</strain>
    </source>
</reference>
<evidence type="ECO:0000256" key="2">
    <source>
        <dbReference type="SAM" id="MobiDB-lite"/>
    </source>
</evidence>
<dbReference type="EMBL" id="CAJZBQ010000028">
    <property type="protein sequence ID" value="CAG9321495.1"/>
    <property type="molecule type" value="Genomic_DNA"/>
</dbReference>
<evidence type="ECO:0000256" key="1">
    <source>
        <dbReference type="ARBA" id="ARBA00010490"/>
    </source>
</evidence>
<dbReference type="GO" id="GO:0003677">
    <property type="term" value="F:DNA binding"/>
    <property type="evidence" value="ECO:0007669"/>
    <property type="project" value="InterPro"/>
</dbReference>
<dbReference type="GO" id="GO:0005829">
    <property type="term" value="C:cytosol"/>
    <property type="evidence" value="ECO:0007669"/>
    <property type="project" value="TreeGrafter"/>
</dbReference>
<gene>
    <name evidence="3" type="ORF">BSTOLATCC_MIC28775</name>
</gene>
<dbReference type="Gene3D" id="1.10.8.140">
    <property type="entry name" value="PDCD5-like"/>
    <property type="match status" value="1"/>
</dbReference>
<organism evidence="3 4">
    <name type="scientific">Blepharisma stoltei</name>
    <dbReference type="NCBI Taxonomy" id="1481888"/>
    <lineage>
        <taxon>Eukaryota</taxon>
        <taxon>Sar</taxon>
        <taxon>Alveolata</taxon>
        <taxon>Ciliophora</taxon>
        <taxon>Postciliodesmatophora</taxon>
        <taxon>Heterotrichea</taxon>
        <taxon>Heterotrichida</taxon>
        <taxon>Blepharismidae</taxon>
        <taxon>Blepharisma</taxon>
    </lineage>
</organism>
<sequence length="111" mass="12809">MEQIPSPEVQKQQEEAKQAKEEQRQVMITRICDAQARERLSRVALVKPQKAREIEDMLIQMAMKGQLAGQVKEQDIIQLLEKTTEQAKTSVKIVRRKGSFDSDEEEDLNDL</sequence>
<feature type="region of interest" description="Disordered" evidence="2">
    <location>
        <begin position="1"/>
        <end position="21"/>
    </location>
</feature>
<dbReference type="PIRSF" id="PIRSF015730">
    <property type="entry name" value="TFAR19"/>
    <property type="match status" value="1"/>
</dbReference>
<dbReference type="InterPro" id="IPR036883">
    <property type="entry name" value="PDCD5-like_sf"/>
</dbReference>
<dbReference type="AlphaFoldDB" id="A0AAU9J8I2"/>
<accession>A0AAU9J8I2</accession>